<organism evidence="1 2">
    <name type="scientific">Pseudomonas cavernicola</name>
    <dbReference type="NCBI Taxonomy" id="2320866"/>
    <lineage>
        <taxon>Bacteria</taxon>
        <taxon>Pseudomonadati</taxon>
        <taxon>Pseudomonadota</taxon>
        <taxon>Gammaproteobacteria</taxon>
        <taxon>Pseudomonadales</taxon>
        <taxon>Pseudomonadaceae</taxon>
        <taxon>Pseudomonas</taxon>
    </lineage>
</organism>
<dbReference type="RefSeq" id="WP_119954173.1">
    <property type="nucleotide sequence ID" value="NZ_QYUR01000002.1"/>
</dbReference>
<dbReference type="EMBL" id="QYUR01000002">
    <property type="protein sequence ID" value="RJG13619.1"/>
    <property type="molecule type" value="Genomic_DNA"/>
</dbReference>
<keyword evidence="2" id="KW-1185">Reference proteome</keyword>
<proteinExistence type="predicted"/>
<evidence type="ECO:0000313" key="2">
    <source>
        <dbReference type="Proteomes" id="UP000284021"/>
    </source>
</evidence>
<dbReference type="OrthoDB" id="9806195at2"/>
<dbReference type="AlphaFoldDB" id="A0A418XMB5"/>
<protein>
    <submittedName>
        <fullName evidence="1">Uncharacterized protein</fullName>
    </submittedName>
</protein>
<comment type="caution">
    <text evidence="1">The sequence shown here is derived from an EMBL/GenBank/DDBJ whole genome shotgun (WGS) entry which is preliminary data.</text>
</comment>
<reference evidence="1 2" key="1">
    <citation type="submission" date="2018-09" db="EMBL/GenBank/DDBJ databases">
        <authorList>
            <person name="Zhu H."/>
        </authorList>
    </citation>
    <scope>NUCLEOTIDE SEQUENCE [LARGE SCALE GENOMIC DNA]</scope>
    <source>
        <strain evidence="1 2">K1S02-6</strain>
    </source>
</reference>
<gene>
    <name evidence="1" type="ORF">D3879_10420</name>
</gene>
<dbReference type="Proteomes" id="UP000284021">
    <property type="component" value="Unassembled WGS sequence"/>
</dbReference>
<accession>A0A418XMB5</accession>
<name>A0A418XMB5_9PSED</name>
<sequence>MKEQLHRITLNFSDGVSRCFSTAAISSILDAALVTGVCPFDNYRATKYVVEVPCYTKKLIARR</sequence>
<evidence type="ECO:0000313" key="1">
    <source>
        <dbReference type="EMBL" id="RJG13619.1"/>
    </source>
</evidence>